<dbReference type="AlphaFoldDB" id="A0A3L6SM54"/>
<dbReference type="EMBL" id="PQIB02000004">
    <property type="protein sequence ID" value="RLN23255.1"/>
    <property type="molecule type" value="Genomic_DNA"/>
</dbReference>
<accession>A0A3L6SM54</accession>
<sequence length="71" mass="7797">MAAANGSGGKGFEVPKVEVRFTKLFINGHFVDAVSDRQLQPLLIRNLYAGELQKTTSYVCHFEIPSSPVTD</sequence>
<organism evidence="1 2">
    <name type="scientific">Panicum miliaceum</name>
    <name type="common">Proso millet</name>
    <name type="synonym">Broomcorn millet</name>
    <dbReference type="NCBI Taxonomy" id="4540"/>
    <lineage>
        <taxon>Eukaryota</taxon>
        <taxon>Viridiplantae</taxon>
        <taxon>Streptophyta</taxon>
        <taxon>Embryophyta</taxon>
        <taxon>Tracheophyta</taxon>
        <taxon>Spermatophyta</taxon>
        <taxon>Magnoliopsida</taxon>
        <taxon>Liliopsida</taxon>
        <taxon>Poales</taxon>
        <taxon>Poaceae</taxon>
        <taxon>PACMAD clade</taxon>
        <taxon>Panicoideae</taxon>
        <taxon>Panicodae</taxon>
        <taxon>Paniceae</taxon>
        <taxon>Panicinae</taxon>
        <taxon>Panicum</taxon>
        <taxon>Panicum sect. Panicum</taxon>
    </lineage>
</organism>
<name>A0A3L6SM54_PANMI</name>
<dbReference type="Proteomes" id="UP000275267">
    <property type="component" value="Unassembled WGS sequence"/>
</dbReference>
<dbReference type="OrthoDB" id="310895at2759"/>
<evidence type="ECO:0000313" key="2">
    <source>
        <dbReference type="Proteomes" id="UP000275267"/>
    </source>
</evidence>
<comment type="caution">
    <text evidence="1">The sequence shown here is derived from an EMBL/GenBank/DDBJ whole genome shotgun (WGS) entry which is preliminary data.</text>
</comment>
<keyword evidence="2" id="KW-1185">Reference proteome</keyword>
<proteinExistence type="predicted"/>
<gene>
    <name evidence="1" type="ORF">C2845_PM07G14060</name>
</gene>
<reference evidence="2" key="1">
    <citation type="journal article" date="2019" name="Nat. Commun.">
        <title>The genome of broomcorn millet.</title>
        <authorList>
            <person name="Zou C."/>
            <person name="Miki D."/>
            <person name="Li D."/>
            <person name="Tang Q."/>
            <person name="Xiao L."/>
            <person name="Rajput S."/>
            <person name="Deng P."/>
            <person name="Jia W."/>
            <person name="Huang R."/>
            <person name="Zhang M."/>
            <person name="Sun Y."/>
            <person name="Hu J."/>
            <person name="Fu X."/>
            <person name="Schnable P.S."/>
            <person name="Li F."/>
            <person name="Zhang H."/>
            <person name="Feng B."/>
            <person name="Zhu X."/>
            <person name="Liu R."/>
            <person name="Schnable J.C."/>
            <person name="Zhu J.-K."/>
            <person name="Zhang H."/>
        </authorList>
    </citation>
    <scope>NUCLEOTIDE SEQUENCE [LARGE SCALE GENOMIC DNA]</scope>
</reference>
<evidence type="ECO:0000313" key="1">
    <source>
        <dbReference type="EMBL" id="RLN23255.1"/>
    </source>
</evidence>
<protein>
    <submittedName>
        <fullName evidence="1">Aldehyde dehydrogenase family 2 member C4-like isoform X2</fullName>
    </submittedName>
</protein>